<dbReference type="FunFam" id="3.40.50.720:FF:000009">
    <property type="entry name" value="Fatty oxidation complex, alpha subunit"/>
    <property type="match status" value="1"/>
</dbReference>
<keyword evidence="12" id="KW-0511">Multifunctional enzyme</keyword>
<dbReference type="Proteomes" id="UP000246132">
    <property type="component" value="Unassembled WGS sequence"/>
</dbReference>
<dbReference type="InterPro" id="IPR006108">
    <property type="entry name" value="3HC_DH_C"/>
</dbReference>
<dbReference type="InterPro" id="IPR008927">
    <property type="entry name" value="6-PGluconate_DH-like_C_sf"/>
</dbReference>
<evidence type="ECO:0000256" key="1">
    <source>
        <dbReference type="ARBA" id="ARBA00004275"/>
    </source>
</evidence>
<evidence type="ECO:0000256" key="6">
    <source>
        <dbReference type="ARBA" id="ARBA00023002"/>
    </source>
</evidence>
<comment type="subunit">
    <text evidence="3">Monomer.</text>
</comment>
<feature type="domain" description="3-hydroxyacyl-CoA dehydrogenase C-terminal" evidence="14">
    <location>
        <begin position="469"/>
        <end position="562"/>
    </location>
</feature>
<evidence type="ECO:0000313" key="17">
    <source>
        <dbReference type="Proteomes" id="UP000246132"/>
    </source>
</evidence>
<dbReference type="Pfam" id="PF00725">
    <property type="entry name" value="3HCDH"/>
    <property type="match status" value="1"/>
</dbReference>
<evidence type="ECO:0000313" key="16">
    <source>
        <dbReference type="EMBL" id="RKF05933.1"/>
    </source>
</evidence>
<dbReference type="UniPathway" id="UPA00659"/>
<dbReference type="EMBL" id="QFWV02000008">
    <property type="protein sequence ID" value="RKF05933.1"/>
    <property type="molecule type" value="Genomic_DNA"/>
</dbReference>
<protein>
    <submittedName>
        <fullName evidence="16">3-hydroxyacyl-CoA dehydrogenase</fullName>
    </submittedName>
</protein>
<comment type="subcellular location">
    <subcellularLocation>
        <location evidence="1">Peroxisome</location>
    </subcellularLocation>
</comment>
<keyword evidence="10" id="KW-0413">Isomerase</keyword>
<keyword evidence="5" id="KW-0442">Lipid degradation</keyword>
<dbReference type="PANTHER" id="PTHR23309">
    <property type="entry name" value="3-HYDROXYACYL-COA DEHYROGENASE"/>
    <property type="match status" value="1"/>
</dbReference>
<evidence type="ECO:0000256" key="12">
    <source>
        <dbReference type="ARBA" id="ARBA00023268"/>
    </source>
</evidence>
<keyword evidence="11" id="KW-0456">Lyase</keyword>
<comment type="catalytic activity">
    <reaction evidence="13">
        <text>a (3S)-3-hydroxyacyl-CoA + NAD(+) = a 3-oxoacyl-CoA + NADH + H(+)</text>
        <dbReference type="Rhea" id="RHEA:22432"/>
        <dbReference type="ChEBI" id="CHEBI:15378"/>
        <dbReference type="ChEBI" id="CHEBI:57318"/>
        <dbReference type="ChEBI" id="CHEBI:57540"/>
        <dbReference type="ChEBI" id="CHEBI:57945"/>
        <dbReference type="ChEBI" id="CHEBI:90726"/>
        <dbReference type="EC" id="1.1.1.35"/>
    </reaction>
</comment>
<dbReference type="Pfam" id="PF00378">
    <property type="entry name" value="ECH_1"/>
    <property type="match status" value="1"/>
</dbReference>
<dbReference type="GO" id="GO:0006635">
    <property type="term" value="P:fatty acid beta-oxidation"/>
    <property type="evidence" value="ECO:0007669"/>
    <property type="project" value="UniProtKB-UniPathway"/>
</dbReference>
<evidence type="ECO:0000256" key="2">
    <source>
        <dbReference type="ARBA" id="ARBA00005005"/>
    </source>
</evidence>
<dbReference type="SUPFAM" id="SSF48179">
    <property type="entry name" value="6-phosphogluconate dehydrogenase C-terminal domain-like"/>
    <property type="match status" value="2"/>
</dbReference>
<dbReference type="Gene3D" id="1.10.1040.50">
    <property type="match status" value="1"/>
</dbReference>
<evidence type="ECO:0000256" key="7">
    <source>
        <dbReference type="ARBA" id="ARBA00023027"/>
    </source>
</evidence>
<comment type="caution">
    <text evidence="16">The sequence shown here is derived from an EMBL/GenBank/DDBJ whole genome shotgun (WGS) entry which is preliminary data.</text>
</comment>
<dbReference type="GO" id="GO:0003857">
    <property type="term" value="F:(3S)-3-hydroxyacyl-CoA dehydrogenase (NAD+) activity"/>
    <property type="evidence" value="ECO:0007669"/>
    <property type="project" value="UniProtKB-EC"/>
</dbReference>
<feature type="domain" description="3-hydroxyacyl-CoA dehydrogenase NAD binding" evidence="15">
    <location>
        <begin position="288"/>
        <end position="463"/>
    </location>
</feature>
<keyword evidence="7" id="KW-0520">NAD</keyword>
<dbReference type="InterPro" id="IPR029045">
    <property type="entry name" value="ClpP/crotonase-like_dom_sf"/>
</dbReference>
<proteinExistence type="predicted"/>
<dbReference type="InterPro" id="IPR001753">
    <property type="entry name" value="Enoyl-CoA_hydra/iso"/>
</dbReference>
<keyword evidence="4" id="KW-0276">Fatty acid metabolism</keyword>
<dbReference type="GO" id="GO:0004300">
    <property type="term" value="F:enoyl-CoA hydratase activity"/>
    <property type="evidence" value="ECO:0007669"/>
    <property type="project" value="UniProtKB-ARBA"/>
</dbReference>
<dbReference type="Gene3D" id="3.90.226.10">
    <property type="entry name" value="2-enoyl-CoA Hydratase, Chain A, domain 1"/>
    <property type="match status" value="1"/>
</dbReference>
<dbReference type="Gene3D" id="3.40.50.720">
    <property type="entry name" value="NAD(P)-binding Rossmann-like Domain"/>
    <property type="match status" value="1"/>
</dbReference>
<comment type="pathway">
    <text evidence="2">Lipid metabolism; fatty acid beta-oxidation.</text>
</comment>
<reference evidence="16 17" key="1">
    <citation type="journal article" date="2018" name="Int. J. Syst. Bacteriol.">
        <title>Oceaniradius stylonemae gen. nov., sp. nov., isolated from a red alga, Stylonema cornu-cervi.</title>
        <authorList>
            <person name="Jeong S."/>
        </authorList>
    </citation>
    <scope>NUCLEOTIDE SEQUENCE [LARGE SCALE GENOMIC DNA]</scope>
    <source>
        <strain evidence="16 17">StC1</strain>
    </source>
</reference>
<dbReference type="SUPFAM" id="SSF52096">
    <property type="entry name" value="ClpP/crotonase"/>
    <property type="match status" value="1"/>
</dbReference>
<dbReference type="InterPro" id="IPR006176">
    <property type="entry name" value="3-OHacyl-CoA_DH_NAD-bd"/>
</dbReference>
<dbReference type="GO" id="GO:0070403">
    <property type="term" value="F:NAD+ binding"/>
    <property type="evidence" value="ECO:0007669"/>
    <property type="project" value="InterPro"/>
</dbReference>
<evidence type="ECO:0000256" key="4">
    <source>
        <dbReference type="ARBA" id="ARBA00022832"/>
    </source>
</evidence>
<dbReference type="OrthoDB" id="9771883at2"/>
<evidence type="ECO:0000256" key="8">
    <source>
        <dbReference type="ARBA" id="ARBA00023098"/>
    </source>
</evidence>
<evidence type="ECO:0000256" key="9">
    <source>
        <dbReference type="ARBA" id="ARBA00023140"/>
    </source>
</evidence>
<dbReference type="InterPro" id="IPR036291">
    <property type="entry name" value="NAD(P)-bd_dom_sf"/>
</dbReference>
<organism evidence="16 17">
    <name type="scientific">Oceaniradius stylonematis</name>
    <dbReference type="NCBI Taxonomy" id="2184161"/>
    <lineage>
        <taxon>Bacteria</taxon>
        <taxon>Pseudomonadati</taxon>
        <taxon>Pseudomonadota</taxon>
        <taxon>Alphaproteobacteria</taxon>
        <taxon>Hyphomicrobiales</taxon>
        <taxon>Ahrensiaceae</taxon>
        <taxon>Oceaniradius</taxon>
    </lineage>
</organism>
<evidence type="ECO:0000256" key="13">
    <source>
        <dbReference type="ARBA" id="ARBA00049556"/>
    </source>
</evidence>
<dbReference type="FunFam" id="1.10.1040.50:FF:000006">
    <property type="entry name" value="Peroxisomal bifunctional enzyme"/>
    <property type="match status" value="1"/>
</dbReference>
<evidence type="ECO:0000256" key="10">
    <source>
        <dbReference type="ARBA" id="ARBA00023235"/>
    </source>
</evidence>
<evidence type="ECO:0000256" key="3">
    <source>
        <dbReference type="ARBA" id="ARBA00011245"/>
    </source>
</evidence>
<sequence length="653" mass="69213">MAVTLERDGDCAVVTIDNPPVNAASHAVRQGLMEAVATCDADPAVRTVILRCTGRTFVAGADIREFGQPPKEPHLPDVVAAIETADTPWIAAIHGTALGGGLELAMACRARIAADDAKLGLPEVNLGLIPGAGGTVRLPRLVPAETALTMVAGGKPVGAAQAHRAGLVDEVAEGDLLAAARDMARSTTGDEPRTLERPVRHPADADSFAAQKAKLIAKARGQQSIEAAVHAVARALELPADEALAAERDAFLELKASDQSAALRHIFMAERATLSDPRCKGRPHPFGTVGVIGGGTMGAGIAAACLLSGLTVILVERDGEAAQAAHERVSSILDQSARRGIVDETMRAAIGNRFSAHDGYAPLSRADLVIEAIFEEMDVKKAVFATLDTVTKADAILATNTSYLDVNAIASTVADPSRVIGLHFFSPAHIMKLLEIVVPDRVADDVVATAAAFAKRLRKTAVLSGVCDGFIANRIMSAYRREADYLIEDGALPADVDRAMRDFGFPMGVFEMQDLAGLDIAWAMRKRRAATRDPNERYVAIADKLCEQGRFGRKTGAGWYRYEDAKPVADPEVTALIDAERARKGIEPASLPDDAIMDRIVSAMQSEAQKVLDEGIASGPGDIDVVMTSGYGFPRWRGGPMFMKARQDAGERA</sequence>
<keyword evidence="6" id="KW-0560">Oxidoreductase</keyword>
<evidence type="ECO:0000256" key="5">
    <source>
        <dbReference type="ARBA" id="ARBA00022963"/>
    </source>
</evidence>
<dbReference type="CDD" id="cd06558">
    <property type="entry name" value="crotonase-like"/>
    <property type="match status" value="1"/>
</dbReference>
<dbReference type="RefSeq" id="WP_109767463.1">
    <property type="nucleotide sequence ID" value="NZ_QFWV02000008.1"/>
</dbReference>
<evidence type="ECO:0000256" key="11">
    <source>
        <dbReference type="ARBA" id="ARBA00023239"/>
    </source>
</evidence>
<evidence type="ECO:0000259" key="14">
    <source>
        <dbReference type="Pfam" id="PF00725"/>
    </source>
</evidence>
<dbReference type="AlphaFoldDB" id="A0A3A8AJB8"/>
<keyword evidence="8" id="KW-0443">Lipid metabolism</keyword>
<name>A0A3A8AJB8_9HYPH</name>
<gene>
    <name evidence="16" type="ORF">DEM25_015340</name>
</gene>
<dbReference type="Pfam" id="PF02737">
    <property type="entry name" value="3HCDH_N"/>
    <property type="match status" value="1"/>
</dbReference>
<accession>A0A3A8AJB8</accession>
<evidence type="ECO:0000259" key="15">
    <source>
        <dbReference type="Pfam" id="PF02737"/>
    </source>
</evidence>
<dbReference type="PANTHER" id="PTHR23309:SF49">
    <property type="entry name" value="PEROXISOMAL BIFUNCTIONAL ENZYME"/>
    <property type="match status" value="1"/>
</dbReference>
<dbReference type="GO" id="GO:0016853">
    <property type="term" value="F:isomerase activity"/>
    <property type="evidence" value="ECO:0007669"/>
    <property type="project" value="UniProtKB-KW"/>
</dbReference>
<dbReference type="SUPFAM" id="SSF51735">
    <property type="entry name" value="NAD(P)-binding Rossmann-fold domains"/>
    <property type="match status" value="1"/>
</dbReference>
<keyword evidence="17" id="KW-1185">Reference proteome</keyword>
<keyword evidence="9" id="KW-0576">Peroxisome</keyword>